<name>A0A0F9XKS3_9ZZZZ</name>
<dbReference type="EMBL" id="LAZR01000093">
    <property type="protein sequence ID" value="KKN92693.1"/>
    <property type="molecule type" value="Genomic_DNA"/>
</dbReference>
<evidence type="ECO:0000259" key="3">
    <source>
        <dbReference type="PROSITE" id="PS50110"/>
    </source>
</evidence>
<dbReference type="GO" id="GO:0000160">
    <property type="term" value="P:phosphorelay signal transduction system"/>
    <property type="evidence" value="ECO:0007669"/>
    <property type="project" value="InterPro"/>
</dbReference>
<dbReference type="AlphaFoldDB" id="A0A0F9XKS3"/>
<protein>
    <recommendedName>
        <fullName evidence="5">Response regulatory domain-containing protein</fullName>
    </recommendedName>
</protein>
<dbReference type="Pfam" id="PF00196">
    <property type="entry name" value="GerE"/>
    <property type="match status" value="1"/>
</dbReference>
<dbReference type="InterPro" id="IPR001789">
    <property type="entry name" value="Sig_transdc_resp-reg_receiver"/>
</dbReference>
<dbReference type="InterPro" id="IPR036388">
    <property type="entry name" value="WH-like_DNA-bd_sf"/>
</dbReference>
<dbReference type="InterPro" id="IPR000792">
    <property type="entry name" value="Tscrpt_reg_LuxR_C"/>
</dbReference>
<dbReference type="GO" id="GO:0003677">
    <property type="term" value="F:DNA binding"/>
    <property type="evidence" value="ECO:0007669"/>
    <property type="project" value="UniProtKB-KW"/>
</dbReference>
<dbReference type="PANTHER" id="PTHR43214">
    <property type="entry name" value="TWO-COMPONENT RESPONSE REGULATOR"/>
    <property type="match status" value="1"/>
</dbReference>
<dbReference type="PRINTS" id="PR00038">
    <property type="entry name" value="HTHLUXR"/>
</dbReference>
<gene>
    <name evidence="4" type="ORF">LCGC14_0206270</name>
</gene>
<dbReference type="Pfam" id="PF00072">
    <property type="entry name" value="Response_reg"/>
    <property type="match status" value="1"/>
</dbReference>
<comment type="caution">
    <text evidence="4">The sequence shown here is derived from an EMBL/GenBank/DDBJ whole genome shotgun (WGS) entry which is preliminary data.</text>
</comment>
<dbReference type="PROSITE" id="PS50043">
    <property type="entry name" value="HTH_LUXR_2"/>
    <property type="match status" value="1"/>
</dbReference>
<evidence type="ECO:0008006" key="5">
    <source>
        <dbReference type="Google" id="ProtNLM"/>
    </source>
</evidence>
<feature type="domain" description="Response regulatory" evidence="3">
    <location>
        <begin position="10"/>
        <end position="126"/>
    </location>
</feature>
<reference evidence="4" key="1">
    <citation type="journal article" date="2015" name="Nature">
        <title>Complex archaea that bridge the gap between prokaryotes and eukaryotes.</title>
        <authorList>
            <person name="Spang A."/>
            <person name="Saw J.H."/>
            <person name="Jorgensen S.L."/>
            <person name="Zaremba-Niedzwiedzka K."/>
            <person name="Martijn J."/>
            <person name="Lind A.E."/>
            <person name="van Eijk R."/>
            <person name="Schleper C."/>
            <person name="Guy L."/>
            <person name="Ettema T.J."/>
        </authorList>
    </citation>
    <scope>NUCLEOTIDE SEQUENCE</scope>
</reference>
<feature type="domain" description="HTH luxR-type" evidence="2">
    <location>
        <begin position="145"/>
        <end position="210"/>
    </location>
</feature>
<dbReference type="CDD" id="cd06170">
    <property type="entry name" value="LuxR_C_like"/>
    <property type="match status" value="1"/>
</dbReference>
<dbReference type="InterPro" id="IPR016032">
    <property type="entry name" value="Sig_transdc_resp-reg_C-effctor"/>
</dbReference>
<dbReference type="Gene3D" id="1.10.10.10">
    <property type="entry name" value="Winged helix-like DNA-binding domain superfamily/Winged helix DNA-binding domain"/>
    <property type="match status" value="1"/>
</dbReference>
<sequence length="216" mass="24913">MEIMKNSNIRIILLEKDTSLHSVYKNHFEDIEGYEVVGSYTSAKDAIKDFKFTKPHIVLSEIDLADMNGVDAIKLFKKKDWEVKIIMFSEINDFEIIKNAFKKGANGYLTKPLTLDKLEHALRSMEKEGAAMSNDIVKKIISNFHKKTFAFFSERENQIVDFLCQGATYKMIAQKLFVTPSAVNFHIQNIYLKLDVNSKSEALSKLEQLQNQLEEY</sequence>
<dbReference type="InterPro" id="IPR011006">
    <property type="entry name" value="CheY-like_superfamily"/>
</dbReference>
<evidence type="ECO:0000256" key="1">
    <source>
        <dbReference type="ARBA" id="ARBA00023125"/>
    </source>
</evidence>
<dbReference type="SUPFAM" id="SSF46894">
    <property type="entry name" value="C-terminal effector domain of the bipartite response regulators"/>
    <property type="match status" value="1"/>
</dbReference>
<dbReference type="GO" id="GO:0006355">
    <property type="term" value="P:regulation of DNA-templated transcription"/>
    <property type="evidence" value="ECO:0007669"/>
    <property type="project" value="InterPro"/>
</dbReference>
<keyword evidence="1" id="KW-0238">DNA-binding</keyword>
<dbReference type="PROSITE" id="PS50110">
    <property type="entry name" value="RESPONSE_REGULATORY"/>
    <property type="match status" value="1"/>
</dbReference>
<dbReference type="Gene3D" id="3.40.50.2300">
    <property type="match status" value="1"/>
</dbReference>
<proteinExistence type="predicted"/>
<dbReference type="SUPFAM" id="SSF52172">
    <property type="entry name" value="CheY-like"/>
    <property type="match status" value="1"/>
</dbReference>
<accession>A0A0F9XKS3</accession>
<dbReference type="SMART" id="SM00448">
    <property type="entry name" value="REC"/>
    <property type="match status" value="1"/>
</dbReference>
<evidence type="ECO:0000259" key="2">
    <source>
        <dbReference type="PROSITE" id="PS50043"/>
    </source>
</evidence>
<organism evidence="4">
    <name type="scientific">marine sediment metagenome</name>
    <dbReference type="NCBI Taxonomy" id="412755"/>
    <lineage>
        <taxon>unclassified sequences</taxon>
        <taxon>metagenomes</taxon>
        <taxon>ecological metagenomes</taxon>
    </lineage>
</organism>
<dbReference type="InterPro" id="IPR039420">
    <property type="entry name" value="WalR-like"/>
</dbReference>
<evidence type="ECO:0000313" key="4">
    <source>
        <dbReference type="EMBL" id="KKN92693.1"/>
    </source>
</evidence>
<dbReference type="SMART" id="SM00421">
    <property type="entry name" value="HTH_LUXR"/>
    <property type="match status" value="1"/>
</dbReference>